<comment type="similarity">
    <text evidence="1">Belongs to the dTDP-4-dehydrorhamnose 3,5-epimerase family.</text>
</comment>
<dbReference type="Proteomes" id="UP000095349">
    <property type="component" value="Chromosome"/>
</dbReference>
<dbReference type="AlphaFoldDB" id="A0A1D8G1X8"/>
<accession>A0A1D8G1X8</accession>
<feature type="region of interest" description="Disordered" evidence="3">
    <location>
        <begin position="197"/>
        <end position="225"/>
    </location>
</feature>
<dbReference type="InterPro" id="IPR011051">
    <property type="entry name" value="RmlC_Cupin_sf"/>
</dbReference>
<dbReference type="EC" id="5.1.3.27" evidence="4"/>
<dbReference type="KEGG" id="srn:A4G23_02292"/>
<dbReference type="GO" id="GO:0005829">
    <property type="term" value="C:cytosol"/>
    <property type="evidence" value="ECO:0007669"/>
    <property type="project" value="TreeGrafter"/>
</dbReference>
<dbReference type="GO" id="GO:0000271">
    <property type="term" value="P:polysaccharide biosynthetic process"/>
    <property type="evidence" value="ECO:0007669"/>
    <property type="project" value="TreeGrafter"/>
</dbReference>
<dbReference type="SUPFAM" id="SSF51182">
    <property type="entry name" value="RmlC-like cupins"/>
    <property type="match status" value="1"/>
</dbReference>
<name>A0A1D8G1X8_9ACTN</name>
<evidence type="ECO:0000256" key="3">
    <source>
        <dbReference type="SAM" id="MobiDB-lite"/>
    </source>
</evidence>
<keyword evidence="2 4" id="KW-0413">Isomerase</keyword>
<keyword evidence="5" id="KW-1185">Reference proteome</keyword>
<dbReference type="InterPro" id="IPR014710">
    <property type="entry name" value="RmlC-like_jellyroll"/>
</dbReference>
<protein>
    <submittedName>
        <fullName evidence="4">dTDP-4-dehydro-6-deoxyglucose 3-epimerase</fullName>
        <ecNumber evidence="4">5.1.3.27</ecNumber>
    </submittedName>
</protein>
<dbReference type="PANTHER" id="PTHR21047">
    <property type="entry name" value="DTDP-6-DEOXY-D-GLUCOSE-3,5 EPIMERASE"/>
    <property type="match status" value="1"/>
</dbReference>
<sequence length="225" mass="24153">MPRQGEGGTFVEVRELRTAGAYLFVPRTLRDARGHVASPYREEDFRAVTGGPLFPVRQADHSRSLRGTVRGVHFTRTPPGAASYAHCSRGRALYVVVDVRVGSPTFGAWESLVLDADHPSGVYLPAGTGHAYVALEDTVITELLSAPRAEEDVEAVSVHDPDLGLPIPDDPDLIMSERDRAAVTLAEAERRGILPRYAPAPAAERRPCARAARSGPAPVPPPVAP</sequence>
<proteinExistence type="inferred from homology"/>
<dbReference type="EMBL" id="CP017316">
    <property type="protein sequence ID" value="AOT59450.1"/>
    <property type="molecule type" value="Genomic_DNA"/>
</dbReference>
<dbReference type="STRING" id="285473.A4G23_02292"/>
<evidence type="ECO:0000313" key="4">
    <source>
        <dbReference type="EMBL" id="AOT59450.1"/>
    </source>
</evidence>
<evidence type="ECO:0000313" key="5">
    <source>
        <dbReference type="Proteomes" id="UP000095349"/>
    </source>
</evidence>
<gene>
    <name evidence="4" type="primary">gerF</name>
    <name evidence="4" type="ORF">A4G23_02292</name>
</gene>
<reference evidence="4 5" key="1">
    <citation type="submission" date="2016-09" db="EMBL/GenBank/DDBJ databases">
        <title>Streptomyces rubrolavendulae MJM4426 Genome sequencing and assembly.</title>
        <authorList>
            <person name="Kim J.-G."/>
        </authorList>
    </citation>
    <scope>NUCLEOTIDE SEQUENCE [LARGE SCALE GENOMIC DNA]</scope>
    <source>
        <strain evidence="4 5">MJM4426</strain>
    </source>
</reference>
<dbReference type="GO" id="GO:0008830">
    <property type="term" value="F:dTDP-4-dehydrorhamnose 3,5-epimerase activity"/>
    <property type="evidence" value="ECO:0007669"/>
    <property type="project" value="InterPro"/>
</dbReference>
<dbReference type="PATRIC" id="fig|285473.5.peg.2397"/>
<dbReference type="InterPro" id="IPR000888">
    <property type="entry name" value="RmlC-like"/>
</dbReference>
<dbReference type="Pfam" id="PF00908">
    <property type="entry name" value="dTDP_sugar_isom"/>
    <property type="match status" value="1"/>
</dbReference>
<dbReference type="PANTHER" id="PTHR21047:SF2">
    <property type="entry name" value="THYMIDINE DIPHOSPHO-4-KETO-RHAMNOSE 3,5-EPIMERASE"/>
    <property type="match status" value="1"/>
</dbReference>
<evidence type="ECO:0000256" key="1">
    <source>
        <dbReference type="ARBA" id="ARBA00010154"/>
    </source>
</evidence>
<dbReference type="Gene3D" id="2.60.120.10">
    <property type="entry name" value="Jelly Rolls"/>
    <property type="match status" value="1"/>
</dbReference>
<evidence type="ECO:0000256" key="2">
    <source>
        <dbReference type="ARBA" id="ARBA00023235"/>
    </source>
</evidence>
<organism evidence="4 5">
    <name type="scientific">Streptomyces rubrolavendulae</name>
    <dbReference type="NCBI Taxonomy" id="285473"/>
    <lineage>
        <taxon>Bacteria</taxon>
        <taxon>Bacillati</taxon>
        <taxon>Actinomycetota</taxon>
        <taxon>Actinomycetes</taxon>
        <taxon>Kitasatosporales</taxon>
        <taxon>Streptomycetaceae</taxon>
        <taxon>Streptomyces</taxon>
    </lineage>
</organism>
<dbReference type="GO" id="GO:0019305">
    <property type="term" value="P:dTDP-rhamnose biosynthetic process"/>
    <property type="evidence" value="ECO:0007669"/>
    <property type="project" value="TreeGrafter"/>
</dbReference>